<proteinExistence type="predicted"/>
<dbReference type="AlphaFoldDB" id="A0A392W4N0"/>
<dbReference type="Proteomes" id="UP000265520">
    <property type="component" value="Unassembled WGS sequence"/>
</dbReference>
<comment type="caution">
    <text evidence="1">The sequence shown here is derived from an EMBL/GenBank/DDBJ whole genome shotgun (WGS) entry which is preliminary data.</text>
</comment>
<sequence>MSLDYRLFEGAHAADIATPSVKKPTVTLTRKQMIADLKDVSKAL</sequence>
<keyword evidence="2" id="KW-1185">Reference proteome</keyword>
<evidence type="ECO:0000313" key="1">
    <source>
        <dbReference type="EMBL" id="MCI94709.1"/>
    </source>
</evidence>
<accession>A0A392W4N0</accession>
<reference evidence="1 2" key="1">
    <citation type="journal article" date="2018" name="Front. Plant Sci.">
        <title>Red Clover (Trifolium pratense) and Zigzag Clover (T. medium) - A Picture of Genomic Similarities and Differences.</title>
        <authorList>
            <person name="Dluhosova J."/>
            <person name="Istvanek J."/>
            <person name="Nedelnik J."/>
            <person name="Repkova J."/>
        </authorList>
    </citation>
    <scope>NUCLEOTIDE SEQUENCE [LARGE SCALE GENOMIC DNA]</scope>
    <source>
        <strain evidence="2">cv. 10/8</strain>
        <tissue evidence="1">Leaf</tissue>
    </source>
</reference>
<organism evidence="1 2">
    <name type="scientific">Trifolium medium</name>
    <dbReference type="NCBI Taxonomy" id="97028"/>
    <lineage>
        <taxon>Eukaryota</taxon>
        <taxon>Viridiplantae</taxon>
        <taxon>Streptophyta</taxon>
        <taxon>Embryophyta</taxon>
        <taxon>Tracheophyta</taxon>
        <taxon>Spermatophyta</taxon>
        <taxon>Magnoliopsida</taxon>
        <taxon>eudicotyledons</taxon>
        <taxon>Gunneridae</taxon>
        <taxon>Pentapetalae</taxon>
        <taxon>rosids</taxon>
        <taxon>fabids</taxon>
        <taxon>Fabales</taxon>
        <taxon>Fabaceae</taxon>
        <taxon>Papilionoideae</taxon>
        <taxon>50 kb inversion clade</taxon>
        <taxon>NPAAA clade</taxon>
        <taxon>Hologalegina</taxon>
        <taxon>IRL clade</taxon>
        <taxon>Trifolieae</taxon>
        <taxon>Trifolium</taxon>
    </lineage>
</organism>
<protein>
    <submittedName>
        <fullName evidence="1">Uncharacterized protein</fullName>
    </submittedName>
</protein>
<dbReference type="EMBL" id="LXQA011364041">
    <property type="protein sequence ID" value="MCI94709.1"/>
    <property type="molecule type" value="Genomic_DNA"/>
</dbReference>
<evidence type="ECO:0000313" key="2">
    <source>
        <dbReference type="Proteomes" id="UP000265520"/>
    </source>
</evidence>
<name>A0A392W4N0_9FABA</name>
<feature type="non-terminal residue" evidence="1">
    <location>
        <position position="44"/>
    </location>
</feature>